<dbReference type="AlphaFoldDB" id="A0A067MBI6"/>
<proteinExistence type="predicted"/>
<dbReference type="EMBL" id="KL198047">
    <property type="protein sequence ID" value="KDQ12914.1"/>
    <property type="molecule type" value="Genomic_DNA"/>
</dbReference>
<evidence type="ECO:0000313" key="1">
    <source>
        <dbReference type="EMBL" id="KDQ12914.1"/>
    </source>
</evidence>
<name>A0A067MBI6_BOTB1</name>
<dbReference type="InParanoid" id="A0A067MBI6"/>
<dbReference type="Proteomes" id="UP000027195">
    <property type="component" value="Unassembled WGS sequence"/>
</dbReference>
<accession>A0A067MBI6</accession>
<evidence type="ECO:0000313" key="2">
    <source>
        <dbReference type="Proteomes" id="UP000027195"/>
    </source>
</evidence>
<dbReference type="HOGENOM" id="CLU_2037662_0_0_1"/>
<sequence length="121" mass="13418">MQPGGSEKCLRGRRCVTCGENGSVEKQAHTVPRTTHGMEPAAWRTDADRMCIIPAERAAHRRSAYMRIHPAYTAHTSRIHRARSAYICALALAKLRGLGQKSKVAEWWSTIIIEFDASSGV</sequence>
<organism evidence="1 2">
    <name type="scientific">Botryobasidium botryosum (strain FD-172 SS1)</name>
    <dbReference type="NCBI Taxonomy" id="930990"/>
    <lineage>
        <taxon>Eukaryota</taxon>
        <taxon>Fungi</taxon>
        <taxon>Dikarya</taxon>
        <taxon>Basidiomycota</taxon>
        <taxon>Agaricomycotina</taxon>
        <taxon>Agaricomycetes</taxon>
        <taxon>Cantharellales</taxon>
        <taxon>Botryobasidiaceae</taxon>
        <taxon>Botryobasidium</taxon>
    </lineage>
</organism>
<keyword evidence="2" id="KW-1185">Reference proteome</keyword>
<reference evidence="2" key="1">
    <citation type="journal article" date="2014" name="Proc. Natl. Acad. Sci. U.S.A.">
        <title>Extensive sampling of basidiomycete genomes demonstrates inadequacy of the white-rot/brown-rot paradigm for wood decay fungi.</title>
        <authorList>
            <person name="Riley R."/>
            <person name="Salamov A.A."/>
            <person name="Brown D.W."/>
            <person name="Nagy L.G."/>
            <person name="Floudas D."/>
            <person name="Held B.W."/>
            <person name="Levasseur A."/>
            <person name="Lombard V."/>
            <person name="Morin E."/>
            <person name="Otillar R."/>
            <person name="Lindquist E.A."/>
            <person name="Sun H."/>
            <person name="LaButti K.M."/>
            <person name="Schmutz J."/>
            <person name="Jabbour D."/>
            <person name="Luo H."/>
            <person name="Baker S.E."/>
            <person name="Pisabarro A.G."/>
            <person name="Walton J.D."/>
            <person name="Blanchette R.A."/>
            <person name="Henrissat B."/>
            <person name="Martin F."/>
            <person name="Cullen D."/>
            <person name="Hibbett D.S."/>
            <person name="Grigoriev I.V."/>
        </authorList>
    </citation>
    <scope>NUCLEOTIDE SEQUENCE [LARGE SCALE GENOMIC DNA]</scope>
    <source>
        <strain evidence="2">FD-172 SS1</strain>
    </source>
</reference>
<protein>
    <submittedName>
        <fullName evidence="1">Uncharacterized protein</fullName>
    </submittedName>
</protein>
<gene>
    <name evidence="1" type="ORF">BOTBODRAFT_405206</name>
</gene>